<dbReference type="SMART" id="SM00267">
    <property type="entry name" value="GGDEF"/>
    <property type="match status" value="1"/>
</dbReference>
<dbReference type="PROSITE" id="PS50887">
    <property type="entry name" value="GGDEF"/>
    <property type="match status" value="1"/>
</dbReference>
<dbReference type="Gene3D" id="6.10.340.10">
    <property type="match status" value="1"/>
</dbReference>
<dbReference type="InterPro" id="IPR050469">
    <property type="entry name" value="Diguanylate_Cyclase"/>
</dbReference>
<keyword evidence="3" id="KW-1003">Cell membrane</keyword>
<dbReference type="SUPFAM" id="SSF55073">
    <property type="entry name" value="Nucleotide cyclase"/>
    <property type="match status" value="1"/>
</dbReference>
<evidence type="ECO:0000256" key="5">
    <source>
        <dbReference type="ARBA" id="ARBA00022989"/>
    </source>
</evidence>
<feature type="domain" description="GGDEF" evidence="8">
    <location>
        <begin position="436"/>
        <end position="572"/>
    </location>
</feature>
<evidence type="ECO:0000256" key="7">
    <source>
        <dbReference type="ARBA" id="ARBA00034247"/>
    </source>
</evidence>
<dbReference type="RefSeq" id="WP_131071558.1">
    <property type="nucleotide sequence ID" value="NZ_CP049362.1"/>
</dbReference>
<evidence type="ECO:0000256" key="2">
    <source>
        <dbReference type="ARBA" id="ARBA00012528"/>
    </source>
</evidence>
<dbReference type="InterPro" id="IPR043128">
    <property type="entry name" value="Rev_trsase/Diguanyl_cyclase"/>
</dbReference>
<keyword evidence="5" id="KW-1133">Transmembrane helix</keyword>
<dbReference type="InterPro" id="IPR033479">
    <property type="entry name" value="dCache_1"/>
</dbReference>
<dbReference type="Gene3D" id="3.30.70.270">
    <property type="match status" value="1"/>
</dbReference>
<dbReference type="Pfam" id="PF02743">
    <property type="entry name" value="dCache_1"/>
    <property type="match status" value="1"/>
</dbReference>
<protein>
    <recommendedName>
        <fullName evidence="2">diguanylate cyclase</fullName>
        <ecNumber evidence="2">2.7.7.65</ecNumber>
    </recommendedName>
</protein>
<sequence>MLGRFAMRRVTRSLRQRLIMIFGGVSLLLGLVSSVVIENRATQTLTSLGQDKLEEISRSIARVMSQSLVERRREIDLISRLPTLTLEDWQTESVRTIIDAVKQGYRPYAWMGLSDINGRVIVASDGLLEGVDVSARPWFIRGKERLFTGDVHEALLLARHLQPSASPSEPLRFIDFAAPVRNSQGEIIGVIATHAHWTWIEAVIKESVSQEHTSHQIDVFLVDRAGQVLYTLSRTREVELFGTSSASGALNLTLTEDMFKEYISARAAIVGPGSEDLGWSVVVRQPREIALASVSILHQQMLWLGIGLSLLLVVLADRAAVRFSRPLQDIERTASQINAGKEDVNFSVKSSGIRELDSLSLSLAGMTHTLITRKTALQDLNQSLESQVLARTADLTEANRKLESLASTDGLTGLANRRQFDKILLEEIARARRHSHPLALILLDIDFFKHFNDRYGHQAGDDCLRAVAQALKRVGRRSSDFVARYGGEEFAIILPETPCAKALELAKAVCTTVRSLDIPHSDSPIGFVTISAGVTCLDTRDPQPAITLVSRADAALYKAKVSGRNQAFLDNSGHLDGRGKPTA</sequence>
<reference evidence="9 10" key="1">
    <citation type="submission" date="2020-02" db="EMBL/GenBank/DDBJ databases">
        <title>Partial ammonium oxidation to N2 by heterotrophic bacteria.</title>
        <authorList>
            <person name="Wu M."/>
        </authorList>
    </citation>
    <scope>NUCLEOTIDE SEQUENCE [LARGE SCALE GENOMIC DNA]</scope>
    <source>
        <strain evidence="9 10">HO-1</strain>
    </source>
</reference>
<comment type="subcellular location">
    <subcellularLocation>
        <location evidence="1">Cell membrane</location>
        <topology evidence="1">Multi-pass membrane protein</topology>
    </subcellularLocation>
</comment>
<dbReference type="Gene3D" id="3.30.450.20">
    <property type="entry name" value="PAS domain"/>
    <property type="match status" value="1"/>
</dbReference>
<gene>
    <name evidence="9" type="ORF">FE795_06905</name>
</gene>
<dbReference type="InterPro" id="IPR029787">
    <property type="entry name" value="Nucleotide_cyclase"/>
</dbReference>
<comment type="catalytic activity">
    <reaction evidence="7">
        <text>2 GTP = 3',3'-c-di-GMP + 2 diphosphate</text>
        <dbReference type="Rhea" id="RHEA:24898"/>
        <dbReference type="ChEBI" id="CHEBI:33019"/>
        <dbReference type="ChEBI" id="CHEBI:37565"/>
        <dbReference type="ChEBI" id="CHEBI:58805"/>
        <dbReference type="EC" id="2.7.7.65"/>
    </reaction>
</comment>
<evidence type="ECO:0000313" key="9">
    <source>
        <dbReference type="EMBL" id="QXX78769.1"/>
    </source>
</evidence>
<evidence type="ECO:0000313" key="10">
    <source>
        <dbReference type="Proteomes" id="UP000826050"/>
    </source>
</evidence>
<keyword evidence="6" id="KW-0472">Membrane</keyword>
<evidence type="ECO:0000259" key="8">
    <source>
        <dbReference type="PROSITE" id="PS50887"/>
    </source>
</evidence>
<keyword evidence="4" id="KW-0812">Transmembrane</keyword>
<keyword evidence="10" id="KW-1185">Reference proteome</keyword>
<evidence type="ECO:0000256" key="4">
    <source>
        <dbReference type="ARBA" id="ARBA00022692"/>
    </source>
</evidence>
<dbReference type="EC" id="2.7.7.65" evidence="2"/>
<dbReference type="NCBIfam" id="TIGR00254">
    <property type="entry name" value="GGDEF"/>
    <property type="match status" value="1"/>
</dbReference>
<evidence type="ECO:0000256" key="6">
    <source>
        <dbReference type="ARBA" id="ARBA00023136"/>
    </source>
</evidence>
<name>A0ABX8ST03_9BURK</name>
<dbReference type="InterPro" id="IPR000160">
    <property type="entry name" value="GGDEF_dom"/>
</dbReference>
<organism evidence="9 10">
    <name type="scientific">Alcaligenes ammonioxydans</name>
    <dbReference type="NCBI Taxonomy" id="2582914"/>
    <lineage>
        <taxon>Bacteria</taxon>
        <taxon>Pseudomonadati</taxon>
        <taxon>Pseudomonadota</taxon>
        <taxon>Betaproteobacteria</taxon>
        <taxon>Burkholderiales</taxon>
        <taxon>Alcaligenaceae</taxon>
        <taxon>Alcaligenes</taxon>
    </lineage>
</organism>
<dbReference type="EMBL" id="CP049362">
    <property type="protein sequence ID" value="QXX78769.1"/>
    <property type="molecule type" value="Genomic_DNA"/>
</dbReference>
<proteinExistence type="predicted"/>
<accession>A0ABX8ST03</accession>
<dbReference type="PANTHER" id="PTHR45138:SF9">
    <property type="entry name" value="DIGUANYLATE CYCLASE DGCM-RELATED"/>
    <property type="match status" value="1"/>
</dbReference>
<dbReference type="Proteomes" id="UP000826050">
    <property type="component" value="Chromosome"/>
</dbReference>
<evidence type="ECO:0000256" key="1">
    <source>
        <dbReference type="ARBA" id="ARBA00004651"/>
    </source>
</evidence>
<evidence type="ECO:0000256" key="3">
    <source>
        <dbReference type="ARBA" id="ARBA00022475"/>
    </source>
</evidence>
<dbReference type="Pfam" id="PF00990">
    <property type="entry name" value="GGDEF"/>
    <property type="match status" value="1"/>
</dbReference>
<dbReference type="CDD" id="cd01949">
    <property type="entry name" value="GGDEF"/>
    <property type="match status" value="1"/>
</dbReference>
<dbReference type="PANTHER" id="PTHR45138">
    <property type="entry name" value="REGULATORY COMPONENTS OF SENSORY TRANSDUCTION SYSTEM"/>
    <property type="match status" value="1"/>
</dbReference>